<accession>A0A067LQ43</accession>
<keyword evidence="2" id="KW-1185">Reference proteome</keyword>
<proteinExistence type="predicted"/>
<sequence length="95" mass="11190">MKWDVFPRVCAWYKTDVRDAIASDSEMGGGFGRREVLLIRYGKAYPLEVDELDWERVRVKQLNDLPMVCKSDILKNRSAFERMRHCKDCSNSCHF</sequence>
<reference evidence="1 2" key="1">
    <citation type="journal article" date="2014" name="PLoS ONE">
        <title>Global Analysis of Gene Expression Profiles in Physic Nut (Jatropha curcas L.) Seedlings Exposed to Salt Stress.</title>
        <authorList>
            <person name="Zhang L."/>
            <person name="Zhang C."/>
            <person name="Wu P."/>
            <person name="Chen Y."/>
            <person name="Li M."/>
            <person name="Jiang H."/>
            <person name="Wu G."/>
        </authorList>
    </citation>
    <scope>NUCLEOTIDE SEQUENCE [LARGE SCALE GENOMIC DNA]</scope>
    <source>
        <strain evidence="2">cv. GZQX0401</strain>
        <tissue evidence="1">Young leaves</tissue>
    </source>
</reference>
<evidence type="ECO:0000313" key="1">
    <source>
        <dbReference type="EMBL" id="KDP46669.1"/>
    </source>
</evidence>
<evidence type="ECO:0000313" key="2">
    <source>
        <dbReference type="Proteomes" id="UP000027138"/>
    </source>
</evidence>
<dbReference type="Proteomes" id="UP000027138">
    <property type="component" value="Unassembled WGS sequence"/>
</dbReference>
<dbReference type="AlphaFoldDB" id="A0A067LQ43"/>
<protein>
    <submittedName>
        <fullName evidence="1">Uncharacterized protein</fullName>
    </submittedName>
</protein>
<name>A0A067LQ43_JATCU</name>
<dbReference type="EMBL" id="KK914211">
    <property type="protein sequence ID" value="KDP46669.1"/>
    <property type="molecule type" value="Genomic_DNA"/>
</dbReference>
<gene>
    <name evidence="1" type="ORF">JCGZ_10978</name>
</gene>
<organism evidence="1 2">
    <name type="scientific">Jatropha curcas</name>
    <name type="common">Barbados nut</name>
    <dbReference type="NCBI Taxonomy" id="180498"/>
    <lineage>
        <taxon>Eukaryota</taxon>
        <taxon>Viridiplantae</taxon>
        <taxon>Streptophyta</taxon>
        <taxon>Embryophyta</taxon>
        <taxon>Tracheophyta</taxon>
        <taxon>Spermatophyta</taxon>
        <taxon>Magnoliopsida</taxon>
        <taxon>eudicotyledons</taxon>
        <taxon>Gunneridae</taxon>
        <taxon>Pentapetalae</taxon>
        <taxon>rosids</taxon>
        <taxon>fabids</taxon>
        <taxon>Malpighiales</taxon>
        <taxon>Euphorbiaceae</taxon>
        <taxon>Crotonoideae</taxon>
        <taxon>Jatropheae</taxon>
        <taxon>Jatropha</taxon>
    </lineage>
</organism>